<evidence type="ECO:0000313" key="2">
    <source>
        <dbReference type="EMBL" id="CAB4974244.1"/>
    </source>
</evidence>
<sequence>MQRLNTPKTTSKDPRLGPGSLWSALPIPACRALTYAGQIKASQVLFALALHSSGVSTVVFPSRATIKKYSGVGKNSISEALQVLKKFGFIKISYVKVGRTHRNEYEILRACFHWDEFNEIASRYKIPKGHCTRCNHWIYRDGWNVQKGKDGIATIQVRIHRNCGGIVQDLNRKQMLNIRDQEEWAGMVIPFH</sequence>
<dbReference type="AlphaFoldDB" id="A0A6J7M9G3"/>
<name>A0A6J7M9G3_9ZZZZ</name>
<dbReference type="EMBL" id="CAEZYO010000059">
    <property type="protein sequence ID" value="CAB4738148.1"/>
    <property type="molecule type" value="Genomic_DNA"/>
</dbReference>
<dbReference type="Pfam" id="PF13730">
    <property type="entry name" value="HTH_36"/>
    <property type="match status" value="1"/>
</dbReference>
<dbReference type="EMBL" id="CAFBOJ010000025">
    <property type="protein sequence ID" value="CAB4974244.1"/>
    <property type="molecule type" value="Genomic_DNA"/>
</dbReference>
<evidence type="ECO:0000313" key="1">
    <source>
        <dbReference type="EMBL" id="CAB4738148.1"/>
    </source>
</evidence>
<accession>A0A6J7M9G3</accession>
<reference evidence="2" key="1">
    <citation type="submission" date="2020-05" db="EMBL/GenBank/DDBJ databases">
        <authorList>
            <person name="Chiriac C."/>
            <person name="Salcher M."/>
            <person name="Ghai R."/>
            <person name="Kavagutti S V."/>
        </authorList>
    </citation>
    <scope>NUCLEOTIDE SEQUENCE</scope>
</reference>
<proteinExistence type="predicted"/>
<organism evidence="2">
    <name type="scientific">freshwater metagenome</name>
    <dbReference type="NCBI Taxonomy" id="449393"/>
    <lineage>
        <taxon>unclassified sequences</taxon>
        <taxon>metagenomes</taxon>
        <taxon>ecological metagenomes</taxon>
    </lineage>
</organism>
<gene>
    <name evidence="1" type="ORF">UFOPK2731_01309</name>
    <name evidence="2" type="ORF">UFOPK3937_00355</name>
</gene>
<dbReference type="InterPro" id="IPR036388">
    <property type="entry name" value="WH-like_DNA-bd_sf"/>
</dbReference>
<dbReference type="Gene3D" id="1.10.10.10">
    <property type="entry name" value="Winged helix-like DNA-binding domain superfamily/Winged helix DNA-binding domain"/>
    <property type="match status" value="1"/>
</dbReference>
<protein>
    <submittedName>
        <fullName evidence="2">Unannotated protein</fullName>
    </submittedName>
</protein>